<dbReference type="InterPro" id="IPR013766">
    <property type="entry name" value="Thioredoxin_domain"/>
</dbReference>
<dbReference type="GO" id="GO:0005737">
    <property type="term" value="C:cytoplasm"/>
    <property type="evidence" value="ECO:0007669"/>
    <property type="project" value="TreeGrafter"/>
</dbReference>
<evidence type="ECO:0000256" key="5">
    <source>
        <dbReference type="ARBA" id="ARBA00022862"/>
    </source>
</evidence>
<evidence type="ECO:0000256" key="8">
    <source>
        <dbReference type="ARBA" id="ARBA00023242"/>
    </source>
</evidence>
<evidence type="ECO:0000256" key="1">
    <source>
        <dbReference type="ARBA" id="ARBA00004123"/>
    </source>
</evidence>
<dbReference type="GO" id="GO:0045454">
    <property type="term" value="P:cell redox homeostasis"/>
    <property type="evidence" value="ECO:0007669"/>
    <property type="project" value="TreeGrafter"/>
</dbReference>
<evidence type="ECO:0000313" key="16">
    <source>
        <dbReference type="EMBL" id="PGH21591.1"/>
    </source>
</evidence>
<accession>A0A2B7YKK3</accession>
<sequence length="207" mass="21741">MAVLRKRKPAAQPAEPPAKVAKTTAKAKAKATPTQKKTGSTRTSKKVPVVGDVIDLDDFGGEISTEEGTPTTLKSLVEESKSGVVLFTYPRASTPGCTKQVCLFRDGYTELTSTGLSIFGLSTDSPKANANFKSKQNLPYPLLCDPSATLIGALGFKKVPKGTTRGVFVVDKSGKVLLLAPGSPAGTVEAVGKLVEEEEEEGEEEGK</sequence>
<keyword evidence="9" id="KW-0676">Redox-active center</keyword>
<evidence type="ECO:0000256" key="4">
    <source>
        <dbReference type="ARBA" id="ARBA00022559"/>
    </source>
</evidence>
<evidence type="ECO:0000256" key="10">
    <source>
        <dbReference type="ARBA" id="ARBA00032824"/>
    </source>
</evidence>
<evidence type="ECO:0000256" key="12">
    <source>
        <dbReference type="ARBA" id="ARBA00049091"/>
    </source>
</evidence>
<dbReference type="GO" id="GO:0034599">
    <property type="term" value="P:cellular response to oxidative stress"/>
    <property type="evidence" value="ECO:0007669"/>
    <property type="project" value="UniProtKB-ARBA"/>
</dbReference>
<comment type="subunit">
    <text evidence="2">Monomer.</text>
</comment>
<keyword evidence="4" id="KW-0575">Peroxidase</keyword>
<evidence type="ECO:0000256" key="9">
    <source>
        <dbReference type="ARBA" id="ARBA00023284"/>
    </source>
</evidence>
<evidence type="ECO:0000256" key="13">
    <source>
        <dbReference type="ARBA" id="ARBA00077538"/>
    </source>
</evidence>
<comment type="subcellular location">
    <subcellularLocation>
        <location evidence="1">Nucleus</location>
    </subcellularLocation>
</comment>
<dbReference type="InterPro" id="IPR000866">
    <property type="entry name" value="AhpC/TSA"/>
</dbReference>
<dbReference type="InterPro" id="IPR036249">
    <property type="entry name" value="Thioredoxin-like_sf"/>
</dbReference>
<dbReference type="GO" id="GO:0005634">
    <property type="term" value="C:nucleus"/>
    <property type="evidence" value="ECO:0007669"/>
    <property type="project" value="UniProtKB-SubCell"/>
</dbReference>
<comment type="catalytic activity">
    <reaction evidence="12">
        <text>a hydroperoxide + [thioredoxin]-dithiol = an alcohol + [thioredoxin]-disulfide + H2O</text>
        <dbReference type="Rhea" id="RHEA:62620"/>
        <dbReference type="Rhea" id="RHEA-COMP:10698"/>
        <dbReference type="Rhea" id="RHEA-COMP:10700"/>
        <dbReference type="ChEBI" id="CHEBI:15377"/>
        <dbReference type="ChEBI" id="CHEBI:29950"/>
        <dbReference type="ChEBI" id="CHEBI:30879"/>
        <dbReference type="ChEBI" id="CHEBI:35924"/>
        <dbReference type="ChEBI" id="CHEBI:50058"/>
        <dbReference type="EC" id="1.11.1.24"/>
    </reaction>
</comment>
<dbReference type="AlphaFoldDB" id="A0A2B7YKK3"/>
<dbReference type="PANTHER" id="PTHR42801">
    <property type="entry name" value="THIOREDOXIN-DEPENDENT PEROXIDE REDUCTASE"/>
    <property type="match status" value="1"/>
</dbReference>
<evidence type="ECO:0000259" key="15">
    <source>
        <dbReference type="PROSITE" id="PS51352"/>
    </source>
</evidence>
<keyword evidence="8" id="KW-0539">Nucleus</keyword>
<keyword evidence="6" id="KW-0560">Oxidoreductase</keyword>
<reference evidence="16 17" key="1">
    <citation type="submission" date="2017-10" db="EMBL/GenBank/DDBJ databases">
        <title>Comparative genomics in systemic dimorphic fungi from Ajellomycetaceae.</title>
        <authorList>
            <person name="Munoz J.F."/>
            <person name="Mcewen J.G."/>
            <person name="Clay O.K."/>
            <person name="Cuomo C.A."/>
        </authorList>
    </citation>
    <scope>NUCLEOTIDE SEQUENCE [LARGE SCALE GENOMIC DNA]</scope>
    <source>
        <strain evidence="16 17">UAMH7299</strain>
    </source>
</reference>
<dbReference type="EC" id="1.11.1.24" evidence="3"/>
<keyword evidence="17" id="KW-1185">Reference proteome</keyword>
<evidence type="ECO:0000313" key="17">
    <source>
        <dbReference type="Proteomes" id="UP000224634"/>
    </source>
</evidence>
<feature type="domain" description="Thioredoxin" evidence="15">
    <location>
        <begin position="21"/>
        <end position="200"/>
    </location>
</feature>
<evidence type="ECO:0000256" key="14">
    <source>
        <dbReference type="SAM" id="MobiDB-lite"/>
    </source>
</evidence>
<evidence type="ECO:0000256" key="7">
    <source>
        <dbReference type="ARBA" id="ARBA00023157"/>
    </source>
</evidence>
<dbReference type="Gene3D" id="3.40.30.10">
    <property type="entry name" value="Glutaredoxin"/>
    <property type="match status" value="1"/>
</dbReference>
<proteinExistence type="inferred from homology"/>
<name>A0A2B7YKK3_POLH7</name>
<feature type="region of interest" description="Disordered" evidence="14">
    <location>
        <begin position="1"/>
        <end position="46"/>
    </location>
</feature>
<dbReference type="OrthoDB" id="338622at2759"/>
<organism evidence="16 17">
    <name type="scientific">Polytolypa hystricis (strain UAMH7299)</name>
    <dbReference type="NCBI Taxonomy" id="1447883"/>
    <lineage>
        <taxon>Eukaryota</taxon>
        <taxon>Fungi</taxon>
        <taxon>Dikarya</taxon>
        <taxon>Ascomycota</taxon>
        <taxon>Pezizomycotina</taxon>
        <taxon>Eurotiomycetes</taxon>
        <taxon>Eurotiomycetidae</taxon>
        <taxon>Onygenales</taxon>
        <taxon>Onygenales incertae sedis</taxon>
        <taxon>Polytolypa</taxon>
    </lineage>
</organism>
<dbReference type="GO" id="GO:0008379">
    <property type="term" value="F:thioredoxin peroxidase activity"/>
    <property type="evidence" value="ECO:0007669"/>
    <property type="project" value="TreeGrafter"/>
</dbReference>
<evidence type="ECO:0000256" key="3">
    <source>
        <dbReference type="ARBA" id="ARBA00013017"/>
    </source>
</evidence>
<evidence type="ECO:0000256" key="11">
    <source>
        <dbReference type="ARBA" id="ARBA00038489"/>
    </source>
</evidence>
<dbReference type="Pfam" id="PF00578">
    <property type="entry name" value="AhpC-TSA"/>
    <property type="match status" value="1"/>
</dbReference>
<dbReference type="PROSITE" id="PS51352">
    <property type="entry name" value="THIOREDOXIN_2"/>
    <property type="match status" value="1"/>
</dbReference>
<dbReference type="FunFam" id="3.40.30.10:FF:000157">
    <property type="entry name" value="DOT5p Nuclear thiol peroxidase"/>
    <property type="match status" value="1"/>
</dbReference>
<dbReference type="InterPro" id="IPR050924">
    <property type="entry name" value="Peroxiredoxin_BCP/PrxQ"/>
</dbReference>
<comment type="caution">
    <text evidence="16">The sequence shown here is derived from an EMBL/GenBank/DDBJ whole genome shotgun (WGS) entry which is preliminary data.</text>
</comment>
<dbReference type="PANTHER" id="PTHR42801:SF23">
    <property type="entry name" value="PEROXIREDOXIN DOT5"/>
    <property type="match status" value="1"/>
</dbReference>
<comment type="similarity">
    <text evidence="11">Belongs to the peroxiredoxin family. BCP/PrxQ subfamily.</text>
</comment>
<keyword evidence="7" id="KW-1015">Disulfide bond</keyword>
<protein>
    <recommendedName>
        <fullName evidence="3">thioredoxin-dependent peroxiredoxin</fullName>
        <ecNumber evidence="3">1.11.1.24</ecNumber>
    </recommendedName>
    <alternativeName>
        <fullName evidence="13">Nuclear thiol peroxidase</fullName>
    </alternativeName>
    <alternativeName>
        <fullName evidence="10">Thioredoxin peroxidase</fullName>
    </alternativeName>
</protein>
<gene>
    <name evidence="16" type="ORF">AJ80_03024</name>
</gene>
<dbReference type="SUPFAM" id="SSF52833">
    <property type="entry name" value="Thioredoxin-like"/>
    <property type="match status" value="1"/>
</dbReference>
<dbReference type="EMBL" id="PDNA01000032">
    <property type="protein sequence ID" value="PGH21591.1"/>
    <property type="molecule type" value="Genomic_DNA"/>
</dbReference>
<evidence type="ECO:0000256" key="6">
    <source>
        <dbReference type="ARBA" id="ARBA00023002"/>
    </source>
</evidence>
<dbReference type="CDD" id="cd03017">
    <property type="entry name" value="PRX_BCP"/>
    <property type="match status" value="1"/>
</dbReference>
<dbReference type="STRING" id="1447883.A0A2B7YKK3"/>
<dbReference type="Proteomes" id="UP000224634">
    <property type="component" value="Unassembled WGS sequence"/>
</dbReference>
<evidence type="ECO:0000256" key="2">
    <source>
        <dbReference type="ARBA" id="ARBA00011245"/>
    </source>
</evidence>
<feature type="compositionally biased region" description="Low complexity" evidence="14">
    <location>
        <begin position="10"/>
        <end position="38"/>
    </location>
</feature>
<keyword evidence="5" id="KW-0049">Antioxidant</keyword>